<evidence type="ECO:0000313" key="3">
    <source>
        <dbReference type="Proteomes" id="UP000001953"/>
    </source>
</evidence>
<sequence length="119" mass="13263">MQTLQGLTNLIVFQRVLNLALLGNLLAVVFCGCGGLRGNRILLLVGHHSAHGVKKGRGSMGRGPATALIEIKAPDLSHIRRENLQIDVDLFTRGRLCPRWCLDSFLEIVMIDWKSFRLM</sequence>
<keyword evidence="1" id="KW-0812">Transmembrane</keyword>
<dbReference type="HOGENOM" id="CLU_2058891_0_0_5"/>
<feature type="transmembrane region" description="Helical" evidence="1">
    <location>
        <begin position="16"/>
        <end position="36"/>
    </location>
</feature>
<gene>
    <name evidence="2" type="ordered locus">Nham_1943</name>
</gene>
<dbReference type="AlphaFoldDB" id="Q1QLZ9"/>
<dbReference type="KEGG" id="nha:Nham_1943"/>
<name>Q1QLZ9_NITHX</name>
<proteinExistence type="predicted"/>
<evidence type="ECO:0000313" key="2">
    <source>
        <dbReference type="EMBL" id="ABE62748.1"/>
    </source>
</evidence>
<keyword evidence="1" id="KW-1133">Transmembrane helix</keyword>
<evidence type="ECO:0000256" key="1">
    <source>
        <dbReference type="SAM" id="Phobius"/>
    </source>
</evidence>
<protein>
    <submittedName>
        <fullName evidence="2">Uncharacterized protein</fullName>
    </submittedName>
</protein>
<dbReference type="EMBL" id="CP000319">
    <property type="protein sequence ID" value="ABE62748.1"/>
    <property type="molecule type" value="Genomic_DNA"/>
</dbReference>
<keyword evidence="1" id="KW-0472">Membrane</keyword>
<keyword evidence="3" id="KW-1185">Reference proteome</keyword>
<accession>Q1QLZ9</accession>
<dbReference type="Proteomes" id="UP000001953">
    <property type="component" value="Chromosome"/>
</dbReference>
<organism evidence="2 3">
    <name type="scientific">Nitrobacter hamburgensis (strain DSM 10229 / NCIMB 13809 / X14)</name>
    <dbReference type="NCBI Taxonomy" id="323097"/>
    <lineage>
        <taxon>Bacteria</taxon>
        <taxon>Pseudomonadati</taxon>
        <taxon>Pseudomonadota</taxon>
        <taxon>Alphaproteobacteria</taxon>
        <taxon>Hyphomicrobiales</taxon>
        <taxon>Nitrobacteraceae</taxon>
        <taxon>Nitrobacter</taxon>
    </lineage>
</organism>
<reference evidence="2 3" key="1">
    <citation type="submission" date="2006-03" db="EMBL/GenBank/DDBJ databases">
        <title>Complete sequence of chromosome of Nitrobacter hamburgensis X14.</title>
        <authorList>
            <consortium name="US DOE Joint Genome Institute"/>
            <person name="Copeland A."/>
            <person name="Lucas S."/>
            <person name="Lapidus A."/>
            <person name="Barry K."/>
            <person name="Detter J.C."/>
            <person name="Glavina del Rio T."/>
            <person name="Hammon N."/>
            <person name="Israni S."/>
            <person name="Dalin E."/>
            <person name="Tice H."/>
            <person name="Pitluck S."/>
            <person name="Chain P."/>
            <person name="Malfatti S."/>
            <person name="Shin M."/>
            <person name="Vergez L."/>
            <person name="Schmutz J."/>
            <person name="Larimer F."/>
            <person name="Land M."/>
            <person name="Hauser L."/>
            <person name="Kyrpides N."/>
            <person name="Ivanova N."/>
            <person name="Ward B."/>
            <person name="Arp D."/>
            <person name="Klotz M."/>
            <person name="Stein L."/>
            <person name="O'Mullan G."/>
            <person name="Starkenburg S."/>
            <person name="Sayavedra L."/>
            <person name="Poret-Peterson A.T."/>
            <person name="Gentry M.E."/>
            <person name="Bruce D."/>
            <person name="Richardson P."/>
        </authorList>
    </citation>
    <scope>NUCLEOTIDE SEQUENCE [LARGE SCALE GENOMIC DNA]</scope>
    <source>
        <strain evidence="3">DSM 10229 / NCIMB 13809 / X14</strain>
    </source>
</reference>